<name>A0A915EAW4_9BILA</name>
<dbReference type="InterPro" id="IPR050699">
    <property type="entry name" value="RNA-DNA_Helicase"/>
</dbReference>
<dbReference type="InterPro" id="IPR027417">
    <property type="entry name" value="P-loop_NTPase"/>
</dbReference>
<evidence type="ECO:0000256" key="3">
    <source>
        <dbReference type="ARBA" id="ARBA00022806"/>
    </source>
</evidence>
<feature type="domain" description="Helicase C-terminal" evidence="6">
    <location>
        <begin position="7"/>
        <end position="83"/>
    </location>
</feature>
<protein>
    <submittedName>
        <fullName evidence="8">Helicase C-terminal domain-containing protein</fullName>
    </submittedName>
</protein>
<evidence type="ECO:0000256" key="4">
    <source>
        <dbReference type="ARBA" id="ARBA00022840"/>
    </source>
</evidence>
<evidence type="ECO:0000256" key="2">
    <source>
        <dbReference type="ARBA" id="ARBA00022801"/>
    </source>
</evidence>
<accession>A0A915EAW4</accession>
<dbReference type="PANTHER" id="PTHR12131:SF1">
    <property type="entry name" value="ATP-DEPENDENT RNA HELICASE SUPV3L1, MITOCHONDRIAL-RELATED"/>
    <property type="match status" value="1"/>
</dbReference>
<proteinExistence type="predicted"/>
<keyword evidence="4" id="KW-0067">ATP-binding</keyword>
<keyword evidence="2" id="KW-0378">Hydrolase</keyword>
<dbReference type="InterPro" id="IPR001650">
    <property type="entry name" value="Helicase_C-like"/>
</dbReference>
<evidence type="ECO:0000259" key="6">
    <source>
        <dbReference type="Pfam" id="PF00271"/>
    </source>
</evidence>
<keyword evidence="1" id="KW-0547">Nucleotide-binding</keyword>
<organism evidence="7 8">
    <name type="scientific">Ditylenchus dipsaci</name>
    <dbReference type="NCBI Taxonomy" id="166011"/>
    <lineage>
        <taxon>Eukaryota</taxon>
        <taxon>Metazoa</taxon>
        <taxon>Ecdysozoa</taxon>
        <taxon>Nematoda</taxon>
        <taxon>Chromadorea</taxon>
        <taxon>Rhabditida</taxon>
        <taxon>Tylenchina</taxon>
        <taxon>Tylenchomorpha</taxon>
        <taxon>Sphaerularioidea</taxon>
        <taxon>Anguinidae</taxon>
        <taxon>Anguininae</taxon>
        <taxon>Ditylenchus</taxon>
    </lineage>
</organism>
<dbReference type="GO" id="GO:0003724">
    <property type="term" value="F:RNA helicase activity"/>
    <property type="evidence" value="ECO:0007669"/>
    <property type="project" value="UniProtKB-EC"/>
</dbReference>
<dbReference type="WBParaSite" id="jg3365">
    <property type="protein sequence ID" value="jg3365"/>
    <property type="gene ID" value="jg3365"/>
</dbReference>
<dbReference type="Pfam" id="PF00271">
    <property type="entry name" value="Helicase_C"/>
    <property type="match status" value="1"/>
</dbReference>
<dbReference type="GO" id="GO:0016787">
    <property type="term" value="F:hydrolase activity"/>
    <property type="evidence" value="ECO:0007669"/>
    <property type="project" value="UniProtKB-KW"/>
</dbReference>
<evidence type="ECO:0000256" key="1">
    <source>
        <dbReference type="ARBA" id="ARBA00022741"/>
    </source>
</evidence>
<dbReference type="Gene3D" id="1.20.272.40">
    <property type="match status" value="1"/>
</dbReference>
<evidence type="ECO:0000313" key="7">
    <source>
        <dbReference type="Proteomes" id="UP000887574"/>
    </source>
</evidence>
<dbReference type="AlphaFoldDB" id="A0A915EAW4"/>
<keyword evidence="7" id="KW-1185">Reference proteome</keyword>
<dbReference type="SUPFAM" id="SSF52540">
    <property type="entry name" value="P-loop containing nucleoside triphosphate hydrolases"/>
    <property type="match status" value="1"/>
</dbReference>
<dbReference type="Proteomes" id="UP000887574">
    <property type="component" value="Unplaced"/>
</dbReference>
<dbReference type="GO" id="GO:0005524">
    <property type="term" value="F:ATP binding"/>
    <property type="evidence" value="ECO:0007669"/>
    <property type="project" value="UniProtKB-KW"/>
</dbReference>
<reference evidence="8" key="1">
    <citation type="submission" date="2022-11" db="UniProtKB">
        <authorList>
            <consortium name="WormBaseParasite"/>
        </authorList>
    </citation>
    <scope>IDENTIFICATION</scope>
</reference>
<comment type="catalytic activity">
    <reaction evidence="5">
        <text>ATP + H2O = ADP + phosphate + H(+)</text>
        <dbReference type="Rhea" id="RHEA:13065"/>
        <dbReference type="ChEBI" id="CHEBI:15377"/>
        <dbReference type="ChEBI" id="CHEBI:15378"/>
        <dbReference type="ChEBI" id="CHEBI:30616"/>
        <dbReference type="ChEBI" id="CHEBI:43474"/>
        <dbReference type="ChEBI" id="CHEBI:456216"/>
        <dbReference type="EC" id="3.6.4.13"/>
    </reaction>
</comment>
<dbReference type="PANTHER" id="PTHR12131">
    <property type="entry name" value="ATP-DEPENDENT RNA AND DNA HELICASE"/>
    <property type="match status" value="1"/>
</dbReference>
<evidence type="ECO:0000256" key="5">
    <source>
        <dbReference type="ARBA" id="ARBA00047984"/>
    </source>
</evidence>
<keyword evidence="3" id="KW-0347">Helicase</keyword>
<evidence type="ECO:0000313" key="8">
    <source>
        <dbReference type="WBParaSite" id="jg3365"/>
    </source>
</evidence>
<sequence>MKYIYNGDCIVCFSKTQLIQTAIDIRNFDPDRKFSVIYGDLPTSVKIKQANQFNDARNPQNILIATDAIGMGLNLNIRRVIFSTSGSIWKGFREGIAMTYNPVDHEIFKGLISEKIEDIEKAGIFPTSRQLESLASCLPHASFIQLLDMFSSLKWAELLKHFPFSIHDFYTFAPSLFVPPKEMFPPIWLRLPTTLQQREIDKILCKSLVEKKVKLALTFHALEELNDAYEVVRACVWLSSRFPGSFVDVKNIRE</sequence>
<dbReference type="Gene3D" id="3.40.50.300">
    <property type="entry name" value="P-loop containing nucleotide triphosphate hydrolases"/>
    <property type="match status" value="1"/>
</dbReference>